<dbReference type="InterPro" id="IPR010870">
    <property type="entry name" value="Porin_O/P"/>
</dbReference>
<proteinExistence type="predicted"/>
<accession>A0AAU7CKU7</accession>
<feature type="region of interest" description="Disordered" evidence="1">
    <location>
        <begin position="26"/>
        <end position="66"/>
    </location>
</feature>
<dbReference type="RefSeq" id="WP_406698625.1">
    <property type="nucleotide sequence ID" value="NZ_CP155447.1"/>
</dbReference>
<feature type="compositionally biased region" description="Polar residues" evidence="1">
    <location>
        <begin position="111"/>
        <end position="131"/>
    </location>
</feature>
<evidence type="ECO:0000313" key="3">
    <source>
        <dbReference type="EMBL" id="XBH05775.1"/>
    </source>
</evidence>
<keyword evidence="2" id="KW-0732">Signal</keyword>
<feature type="compositionally biased region" description="Low complexity" evidence="1">
    <location>
        <begin position="132"/>
        <end position="147"/>
    </location>
</feature>
<dbReference type="SUPFAM" id="SSF56935">
    <property type="entry name" value="Porins"/>
    <property type="match status" value="1"/>
</dbReference>
<dbReference type="InterPro" id="IPR023614">
    <property type="entry name" value="Porin_dom_sf"/>
</dbReference>
<dbReference type="Pfam" id="PF07396">
    <property type="entry name" value="Porin_O_P"/>
    <property type="match status" value="1"/>
</dbReference>
<name>A0AAU7CKU7_9BACT</name>
<feature type="chain" id="PRO_5043638602" evidence="2">
    <location>
        <begin position="30"/>
        <end position="569"/>
    </location>
</feature>
<reference evidence="3" key="1">
    <citation type="submission" date="2024-05" db="EMBL/GenBank/DDBJ databases">
        <title>Planctomycetes of the genus Singulisphaera possess chitinolytic capabilities.</title>
        <authorList>
            <person name="Ivanova A."/>
        </authorList>
    </citation>
    <scope>NUCLEOTIDE SEQUENCE</scope>
    <source>
        <strain evidence="3">Ch08T</strain>
    </source>
</reference>
<sequence>MTAVRSAVFLGSALFTLLTLLIFSPTANAQGNPPKGDESPPPRDRFTTPASNGSLPAPATPSPVAPAALLPASASTREEDLENRLRAMEALNRRLADRVDLLINEVKDLRQQSAGSTKASENPTAASNPGFGTSASSSATPGSNASGRDPSIPSYNVVSGTRARPKAILVPSFGPGFQLESENQEYQLQFHQETQVDYREFDPNGEEFARSGFYVPRLRAFFNGRVTKQVDYMFSVNKGFGEFNVLDAWVNFHNDERLQLKIGRYMTPFNYEQFAIQNMWLTTPERSLFTQNLGLNRQIGATLWGYLFDNRLDYALAIFDGPRNSFQDYNESKDIFTYLNIRPFQKNPEGSLLRNLNIGGSAIYGDQDNPLRPNRFRVAANASNDAAADQPAPPFLSFVDNVRERGQRTFWSGHVSYFYKSLSLLADYNGAILHYGLPNKPAISLPASGYSVTAGYFVTGEQMEKRTTIDPLRTFSLKKGSFGLGAIELVGRYNTFEIDNTIFSSGLSDPDLWSNRAWSTNIGFNWYPNRYLKFYFDWQHSEFGNPVKYAEGRKALSNDLYWIRTQFYF</sequence>
<protein>
    <submittedName>
        <fullName evidence="3">Porin</fullName>
    </submittedName>
</protein>
<evidence type="ECO:0000256" key="2">
    <source>
        <dbReference type="SAM" id="SignalP"/>
    </source>
</evidence>
<gene>
    <name evidence="3" type="ORF">V5E97_07040</name>
</gene>
<organism evidence="3">
    <name type="scientific">Singulisphaera sp. Ch08</name>
    <dbReference type="NCBI Taxonomy" id="3120278"/>
    <lineage>
        <taxon>Bacteria</taxon>
        <taxon>Pseudomonadati</taxon>
        <taxon>Planctomycetota</taxon>
        <taxon>Planctomycetia</taxon>
        <taxon>Isosphaerales</taxon>
        <taxon>Isosphaeraceae</taxon>
        <taxon>Singulisphaera</taxon>
    </lineage>
</organism>
<feature type="compositionally biased region" description="Basic and acidic residues" evidence="1">
    <location>
        <begin position="35"/>
        <end position="46"/>
    </location>
</feature>
<dbReference type="AlphaFoldDB" id="A0AAU7CKU7"/>
<feature type="region of interest" description="Disordered" evidence="1">
    <location>
        <begin position="110"/>
        <end position="157"/>
    </location>
</feature>
<feature type="signal peptide" evidence="2">
    <location>
        <begin position="1"/>
        <end position="29"/>
    </location>
</feature>
<dbReference type="EMBL" id="CP155447">
    <property type="protein sequence ID" value="XBH05775.1"/>
    <property type="molecule type" value="Genomic_DNA"/>
</dbReference>
<dbReference type="Gene3D" id="2.40.160.10">
    <property type="entry name" value="Porin"/>
    <property type="match status" value="1"/>
</dbReference>
<evidence type="ECO:0000256" key="1">
    <source>
        <dbReference type="SAM" id="MobiDB-lite"/>
    </source>
</evidence>